<dbReference type="AlphaFoldDB" id="A0A9D1I744"/>
<dbReference type="Proteomes" id="UP000824089">
    <property type="component" value="Unassembled WGS sequence"/>
</dbReference>
<dbReference type="SUPFAM" id="SSF48208">
    <property type="entry name" value="Six-hairpin glycosidases"/>
    <property type="match status" value="1"/>
</dbReference>
<gene>
    <name evidence="2" type="ORF">IAD50_03715</name>
</gene>
<dbReference type="Pfam" id="PF03190">
    <property type="entry name" value="Thioredox_DsbH"/>
    <property type="match status" value="1"/>
</dbReference>
<dbReference type="PANTHER" id="PTHR42899">
    <property type="entry name" value="SPERMATOGENESIS-ASSOCIATED PROTEIN 20"/>
    <property type="match status" value="1"/>
</dbReference>
<protein>
    <submittedName>
        <fullName evidence="2">Thioredoxin domain-containing protein</fullName>
    </submittedName>
</protein>
<feature type="domain" description="Spermatogenesis-associated protein 20-like TRX" evidence="1">
    <location>
        <begin position="2"/>
        <end position="162"/>
    </location>
</feature>
<dbReference type="EMBL" id="DVMM01000072">
    <property type="protein sequence ID" value="HIU29389.1"/>
    <property type="molecule type" value="Genomic_DNA"/>
</dbReference>
<dbReference type="SUPFAM" id="SSF52833">
    <property type="entry name" value="Thioredoxin-like"/>
    <property type="match status" value="1"/>
</dbReference>
<dbReference type="InterPro" id="IPR036249">
    <property type="entry name" value="Thioredoxin-like_sf"/>
</dbReference>
<dbReference type="CDD" id="cd02955">
    <property type="entry name" value="SSP411"/>
    <property type="match status" value="1"/>
</dbReference>
<evidence type="ECO:0000313" key="2">
    <source>
        <dbReference type="EMBL" id="HIU29389.1"/>
    </source>
</evidence>
<dbReference type="PANTHER" id="PTHR42899:SF1">
    <property type="entry name" value="SPERMATOGENESIS-ASSOCIATED PROTEIN 20"/>
    <property type="match status" value="1"/>
</dbReference>
<dbReference type="Gene3D" id="1.50.10.20">
    <property type="match status" value="1"/>
</dbReference>
<dbReference type="InterPro" id="IPR024705">
    <property type="entry name" value="Ssp411"/>
</dbReference>
<proteinExistence type="predicted"/>
<dbReference type="Gene3D" id="3.40.30.10">
    <property type="entry name" value="Glutaredoxin"/>
    <property type="match status" value="1"/>
</dbReference>
<sequence length="661" mass="75307">MKNHLSDQTSPYLLQHAENPVDWYPWGEEAFQKAKREDKPIFLSIGYSACHWCHVMARECFENEETAELLNCGFVSVKVDREERPDVDHVYLDACTLFSGSGGWPASIFLTPDKKPFFAGTYFPKQSAYGMIGFDELLKQIREKWLHDRAAVEKTGELAARRLRDGAQKDLVPARGRRMECADSGLIKSGVQYLRKSFDRLCGGFGNAPKFPMAHNILFLLEYYEKSGDAEILEMAEKTLTAMYRGGLYDHIGFGFSRYSTDRYFLVPHFEKMLYDNALLIFAYIRAYSVTGDVLYRSVAERTARYVLREMTDPDGAFYSAQDADSAGGEGNYYLFSEEEILRLLGVEDGERFASAYGITKEGNFKGKSIPNLLRNDAWRQLPESLAERVYAYRKTRMPLNVDDKILMSSCSLMIAALAFLYRSTGTQAYLDAAKRAERFLQCHLTEGEAVFVSLRLGRRGAEGFLADYVFYAFALLHLHEALPSENYLERATAVCKTAIRKFRDPDRGGFYLYAEDAEQLITRPKDTYDGALPSGNSVIAYVLVKLSNLLQEEALYEEARKQVFFLCEKCAAYPAGSCFFLLALLRYLDPPARIVCVTQRPEEIRELPLLLQRETDLMVRAPSEEQPLLNGKTTFYVCKARRCFPPTDKLEKLMELLDEA</sequence>
<evidence type="ECO:0000313" key="3">
    <source>
        <dbReference type="Proteomes" id="UP000824089"/>
    </source>
</evidence>
<reference evidence="2" key="1">
    <citation type="submission" date="2020-10" db="EMBL/GenBank/DDBJ databases">
        <authorList>
            <person name="Gilroy R."/>
        </authorList>
    </citation>
    <scope>NUCLEOTIDE SEQUENCE</scope>
    <source>
        <strain evidence="2">CHK195-4489</strain>
    </source>
</reference>
<name>A0A9D1I744_9CLOT</name>
<dbReference type="PIRSF" id="PIRSF006402">
    <property type="entry name" value="UCP006402_thioredoxin"/>
    <property type="match status" value="1"/>
</dbReference>
<comment type="caution">
    <text evidence="2">The sequence shown here is derived from an EMBL/GenBank/DDBJ whole genome shotgun (WGS) entry which is preliminary data.</text>
</comment>
<reference evidence="2" key="2">
    <citation type="journal article" date="2021" name="PeerJ">
        <title>Extensive microbial diversity within the chicken gut microbiome revealed by metagenomics and culture.</title>
        <authorList>
            <person name="Gilroy R."/>
            <person name="Ravi A."/>
            <person name="Getino M."/>
            <person name="Pursley I."/>
            <person name="Horton D.L."/>
            <person name="Alikhan N.F."/>
            <person name="Baker D."/>
            <person name="Gharbi K."/>
            <person name="Hall N."/>
            <person name="Watson M."/>
            <person name="Adriaenssens E.M."/>
            <person name="Foster-Nyarko E."/>
            <person name="Jarju S."/>
            <person name="Secka A."/>
            <person name="Antonio M."/>
            <person name="Oren A."/>
            <person name="Chaudhuri R.R."/>
            <person name="La Ragione R."/>
            <person name="Hildebrand F."/>
            <person name="Pallen M.J."/>
        </authorList>
    </citation>
    <scope>NUCLEOTIDE SEQUENCE</scope>
    <source>
        <strain evidence="2">CHK195-4489</strain>
    </source>
</reference>
<dbReference type="InterPro" id="IPR004879">
    <property type="entry name" value="Ssp411-like_TRX"/>
</dbReference>
<evidence type="ECO:0000259" key="1">
    <source>
        <dbReference type="Pfam" id="PF03190"/>
    </source>
</evidence>
<dbReference type="InterPro" id="IPR008928">
    <property type="entry name" value="6-hairpin_glycosidase_sf"/>
</dbReference>
<dbReference type="GO" id="GO:0005975">
    <property type="term" value="P:carbohydrate metabolic process"/>
    <property type="evidence" value="ECO:0007669"/>
    <property type="project" value="InterPro"/>
</dbReference>
<dbReference type="InterPro" id="IPR012341">
    <property type="entry name" value="6hp_glycosidase-like_sf"/>
</dbReference>
<organism evidence="2 3">
    <name type="scientific">Candidatus Egerieisoma faecipullorum</name>
    <dbReference type="NCBI Taxonomy" id="2840963"/>
    <lineage>
        <taxon>Bacteria</taxon>
        <taxon>Bacillati</taxon>
        <taxon>Bacillota</taxon>
        <taxon>Clostridia</taxon>
        <taxon>Eubacteriales</taxon>
        <taxon>Clostridiaceae</taxon>
        <taxon>Clostridiaceae incertae sedis</taxon>
        <taxon>Candidatus Egerieisoma</taxon>
    </lineage>
</organism>
<dbReference type="Gene3D" id="1.50.10.10">
    <property type="match status" value="1"/>
</dbReference>
<accession>A0A9D1I744</accession>